<dbReference type="InterPro" id="IPR037524">
    <property type="entry name" value="PA14/GLEYA"/>
</dbReference>
<comment type="caution">
    <text evidence="2">The sequence shown here is derived from an EMBL/GenBank/DDBJ whole genome shotgun (WGS) entry which is preliminary data.</text>
</comment>
<feature type="domain" description="PA14" evidence="1">
    <location>
        <begin position="473"/>
        <end position="620"/>
    </location>
</feature>
<name>A0ABV7VXG3_9GAMM</name>
<dbReference type="NCBIfam" id="NF038118">
    <property type="entry name" value="PEP_CTERM_CCXG"/>
    <property type="match status" value="1"/>
</dbReference>
<accession>A0ABV7VXG3</accession>
<organism evidence="2 3">
    <name type="scientific">Bacterioplanoides pacificum</name>
    <dbReference type="NCBI Taxonomy" id="1171596"/>
    <lineage>
        <taxon>Bacteria</taxon>
        <taxon>Pseudomonadati</taxon>
        <taxon>Pseudomonadota</taxon>
        <taxon>Gammaproteobacteria</taxon>
        <taxon>Oceanospirillales</taxon>
        <taxon>Oceanospirillaceae</taxon>
        <taxon>Bacterioplanoides</taxon>
    </lineage>
</organism>
<dbReference type="RefSeq" id="WP_376867873.1">
    <property type="nucleotide sequence ID" value="NZ_JBHRYB010000015.1"/>
</dbReference>
<sequence>MRVVVLFLSILFSIPSIAYWDCHWPFRTPVTIAATAALPNEYQVPIAIDDNLYPGYNWSNDGRDLRVLDSDDATELDFYLDNWNAANKTATLWVRLPSATSDRSRTIYLYYGNRNASPSAQVPPVFTYPGIRFHTRNTAANPRSYSAAVSRFESATDGRNGYGCKFITNFDGISNANQFPPGGSNFGARSESYFEVKPGESGVWEFRYGSDFGRGGGLFIDSVGLDQRWNTNLWWNNSWSNRDVLQGSIDLTAGYHKLEVLGFEDCCDGGITVQFKKPGGRWQTFTTSNIDIRSAACPVETSIAFGNHEVCEAELQLIPFGNNLSDSKAPDMWVVNSPRELVLKSRNNGSKATLTNTSLALSVPTNLRLSNYSGNGWNCNGSLGNIDCRYASVVPANTAFPDLSLHIEARSDSPASGTVTATLTGHQFDSNTTNNNISINREILQLILPSGLTAGCGQSSGLLTGFFDTRSNPDSDGWANSFAEMNTLEQNFATADYLYGYTRLPNVDGSNNPFGNDEGYLTLFDGFIYLQQDGNYRFAVDGDDAVELTLFDQQGTAHRASWYGGHAAVNRPSGTILEDGFARGYYRFRFRHQENVGGDVYTAFWQQPAASSFEIIPASQFSNCQGGQSVTLSSSSSVISDPINSNNFKAIPGAVIEYRVVARNNGVISTDLNSTSLQQTIDDGSEFKVGSLTLSDGTGNSASGLDIATANIEYLDGSGAVIIPNGEFDPAVRAFRLSFDGTFRPEFDSLTPEFSYQYQIRLQ</sequence>
<reference evidence="3" key="1">
    <citation type="journal article" date="2019" name="Int. J. Syst. Evol. Microbiol.">
        <title>The Global Catalogue of Microorganisms (GCM) 10K type strain sequencing project: providing services to taxonomists for standard genome sequencing and annotation.</title>
        <authorList>
            <consortium name="The Broad Institute Genomics Platform"/>
            <consortium name="The Broad Institute Genome Sequencing Center for Infectious Disease"/>
            <person name="Wu L."/>
            <person name="Ma J."/>
        </authorList>
    </citation>
    <scope>NUCLEOTIDE SEQUENCE [LARGE SCALE GENOMIC DNA]</scope>
    <source>
        <strain evidence="3">KCTC 42424</strain>
    </source>
</reference>
<dbReference type="EMBL" id="JBHRYB010000015">
    <property type="protein sequence ID" value="MFC3681456.1"/>
    <property type="molecule type" value="Genomic_DNA"/>
</dbReference>
<dbReference type="Proteomes" id="UP001595722">
    <property type="component" value="Unassembled WGS sequence"/>
</dbReference>
<dbReference type="Pfam" id="PF10102">
    <property type="entry name" value="DUF2341"/>
    <property type="match status" value="1"/>
</dbReference>
<keyword evidence="3" id="KW-1185">Reference proteome</keyword>
<dbReference type="InterPro" id="IPR018765">
    <property type="entry name" value="DUF2341"/>
</dbReference>
<gene>
    <name evidence="2" type="ORF">ACFOMG_15235</name>
</gene>
<evidence type="ECO:0000259" key="1">
    <source>
        <dbReference type="PROSITE" id="PS51820"/>
    </source>
</evidence>
<protein>
    <submittedName>
        <fullName evidence="2">CCXG family PEP-CTERM protein</fullName>
    </submittedName>
</protein>
<proteinExistence type="predicted"/>
<dbReference type="PROSITE" id="PS51820">
    <property type="entry name" value="PA14"/>
    <property type="match status" value="1"/>
</dbReference>
<evidence type="ECO:0000313" key="2">
    <source>
        <dbReference type="EMBL" id="MFC3681456.1"/>
    </source>
</evidence>
<evidence type="ECO:0000313" key="3">
    <source>
        <dbReference type="Proteomes" id="UP001595722"/>
    </source>
</evidence>